<dbReference type="GO" id="GO:0051301">
    <property type="term" value="P:cell division"/>
    <property type="evidence" value="ECO:0007669"/>
    <property type="project" value="InterPro"/>
</dbReference>
<dbReference type="GO" id="GO:0015648">
    <property type="term" value="F:lipid-linked peptidoglycan transporter activity"/>
    <property type="evidence" value="ECO:0007669"/>
    <property type="project" value="TreeGrafter"/>
</dbReference>
<comment type="catalytic activity">
    <reaction evidence="11">
        <text>[GlcNAc-(1-&gt;4)-Mur2Ac(oyl-L-Ala-gamma-D-Glu-L-Lys-D-Ala-D-Ala)](n)-di-trans,octa-cis-undecaprenyl diphosphate + beta-D-GlcNAc-(1-&gt;4)-Mur2Ac(oyl-L-Ala-gamma-D-Glu-L-Lys-D-Ala-D-Ala)-di-trans,octa-cis-undecaprenyl diphosphate = [GlcNAc-(1-&gt;4)-Mur2Ac(oyl-L-Ala-gamma-D-Glu-L-Lys-D-Ala-D-Ala)](n+1)-di-trans,octa-cis-undecaprenyl diphosphate + di-trans,octa-cis-undecaprenyl diphosphate + H(+)</text>
        <dbReference type="Rhea" id="RHEA:23708"/>
        <dbReference type="Rhea" id="RHEA-COMP:9602"/>
        <dbReference type="Rhea" id="RHEA-COMP:9603"/>
        <dbReference type="ChEBI" id="CHEBI:15378"/>
        <dbReference type="ChEBI" id="CHEBI:58405"/>
        <dbReference type="ChEBI" id="CHEBI:60033"/>
        <dbReference type="ChEBI" id="CHEBI:78435"/>
        <dbReference type="EC" id="2.4.99.28"/>
    </reaction>
</comment>
<dbReference type="Pfam" id="PF01098">
    <property type="entry name" value="FTSW_RODA_SPOVE"/>
    <property type="match status" value="1"/>
</dbReference>
<dbReference type="EC" id="2.4.99.28" evidence="10"/>
<evidence type="ECO:0000256" key="6">
    <source>
        <dbReference type="ARBA" id="ARBA00022984"/>
    </source>
</evidence>
<feature type="transmembrane region" description="Helical" evidence="12">
    <location>
        <begin position="6"/>
        <end position="26"/>
    </location>
</feature>
<evidence type="ECO:0000256" key="7">
    <source>
        <dbReference type="ARBA" id="ARBA00022989"/>
    </source>
</evidence>
<feature type="transmembrane region" description="Helical" evidence="12">
    <location>
        <begin position="38"/>
        <end position="62"/>
    </location>
</feature>
<dbReference type="EMBL" id="CAEZYK010000144">
    <property type="protein sequence ID" value="CAB4736698.1"/>
    <property type="molecule type" value="Genomic_DNA"/>
</dbReference>
<dbReference type="GO" id="GO:0005886">
    <property type="term" value="C:plasma membrane"/>
    <property type="evidence" value="ECO:0007669"/>
    <property type="project" value="TreeGrafter"/>
</dbReference>
<dbReference type="GO" id="GO:0008360">
    <property type="term" value="P:regulation of cell shape"/>
    <property type="evidence" value="ECO:0007669"/>
    <property type="project" value="UniProtKB-KW"/>
</dbReference>
<dbReference type="AlphaFoldDB" id="A0A6J6SPV9"/>
<dbReference type="InterPro" id="IPR001182">
    <property type="entry name" value="FtsW/RodA"/>
</dbReference>
<evidence type="ECO:0000256" key="5">
    <source>
        <dbReference type="ARBA" id="ARBA00022960"/>
    </source>
</evidence>
<evidence type="ECO:0000313" key="13">
    <source>
        <dbReference type="EMBL" id="CAB4736698.1"/>
    </source>
</evidence>
<protein>
    <recommendedName>
        <fullName evidence="10">peptidoglycan glycosyltransferase</fullName>
        <ecNumber evidence="10">2.4.99.28</ecNumber>
    </recommendedName>
    <alternativeName>
        <fullName evidence="9">Peptidoglycan polymerase</fullName>
    </alternativeName>
</protein>
<keyword evidence="7 12" id="KW-1133">Transmembrane helix</keyword>
<keyword evidence="3" id="KW-0808">Transferase</keyword>
<dbReference type="GO" id="GO:0032153">
    <property type="term" value="C:cell division site"/>
    <property type="evidence" value="ECO:0007669"/>
    <property type="project" value="TreeGrafter"/>
</dbReference>
<dbReference type="GO" id="GO:0009252">
    <property type="term" value="P:peptidoglycan biosynthetic process"/>
    <property type="evidence" value="ECO:0007669"/>
    <property type="project" value="UniProtKB-KW"/>
</dbReference>
<feature type="transmembrane region" description="Helical" evidence="12">
    <location>
        <begin position="68"/>
        <end position="94"/>
    </location>
</feature>
<reference evidence="13" key="1">
    <citation type="submission" date="2020-05" db="EMBL/GenBank/DDBJ databases">
        <authorList>
            <person name="Chiriac C."/>
            <person name="Salcher M."/>
            <person name="Ghai R."/>
            <person name="Kavagutti S V."/>
        </authorList>
    </citation>
    <scope>NUCLEOTIDE SEQUENCE</scope>
</reference>
<evidence type="ECO:0000256" key="1">
    <source>
        <dbReference type="ARBA" id="ARBA00004141"/>
    </source>
</evidence>
<gene>
    <name evidence="13" type="ORF">UFOPK2683_01624</name>
</gene>
<sequence length="99" mass="10204">MVGEELGFIGTFLVLTLFVVLAFIGVRTALNAPDRFGMLLATGVTVWVSAQAAINIGGVIGILPVSGITLPLISFGGSSLVFTLAAMGILANVARQTQR</sequence>
<dbReference type="GO" id="GO:0008955">
    <property type="term" value="F:peptidoglycan glycosyltransferase activity"/>
    <property type="evidence" value="ECO:0007669"/>
    <property type="project" value="UniProtKB-EC"/>
</dbReference>
<evidence type="ECO:0000256" key="2">
    <source>
        <dbReference type="ARBA" id="ARBA00022676"/>
    </source>
</evidence>
<dbReference type="PANTHER" id="PTHR30474:SF2">
    <property type="entry name" value="PEPTIDOGLYCAN GLYCOSYLTRANSFERASE FTSW-RELATED"/>
    <property type="match status" value="1"/>
</dbReference>
<evidence type="ECO:0000256" key="12">
    <source>
        <dbReference type="SAM" id="Phobius"/>
    </source>
</evidence>
<dbReference type="PANTHER" id="PTHR30474">
    <property type="entry name" value="CELL CYCLE PROTEIN"/>
    <property type="match status" value="1"/>
</dbReference>
<evidence type="ECO:0000256" key="9">
    <source>
        <dbReference type="ARBA" id="ARBA00032370"/>
    </source>
</evidence>
<organism evidence="13">
    <name type="scientific">freshwater metagenome</name>
    <dbReference type="NCBI Taxonomy" id="449393"/>
    <lineage>
        <taxon>unclassified sequences</taxon>
        <taxon>metagenomes</taxon>
        <taxon>ecological metagenomes</taxon>
    </lineage>
</organism>
<name>A0A6J6SPV9_9ZZZZ</name>
<keyword evidence="4 12" id="KW-0812">Transmembrane</keyword>
<keyword evidence="2" id="KW-0328">Glycosyltransferase</keyword>
<comment type="subcellular location">
    <subcellularLocation>
        <location evidence="1">Membrane</location>
        <topology evidence="1">Multi-pass membrane protein</topology>
    </subcellularLocation>
</comment>
<evidence type="ECO:0000256" key="11">
    <source>
        <dbReference type="ARBA" id="ARBA00049902"/>
    </source>
</evidence>
<keyword evidence="5" id="KW-0133">Cell shape</keyword>
<evidence type="ECO:0000256" key="10">
    <source>
        <dbReference type="ARBA" id="ARBA00044770"/>
    </source>
</evidence>
<evidence type="ECO:0000256" key="3">
    <source>
        <dbReference type="ARBA" id="ARBA00022679"/>
    </source>
</evidence>
<evidence type="ECO:0000256" key="8">
    <source>
        <dbReference type="ARBA" id="ARBA00023136"/>
    </source>
</evidence>
<evidence type="ECO:0000256" key="4">
    <source>
        <dbReference type="ARBA" id="ARBA00022692"/>
    </source>
</evidence>
<accession>A0A6J6SPV9</accession>
<keyword evidence="8 12" id="KW-0472">Membrane</keyword>
<keyword evidence="6" id="KW-0573">Peptidoglycan synthesis</keyword>
<proteinExistence type="predicted"/>